<evidence type="ECO:0000313" key="2">
    <source>
        <dbReference type="Proteomes" id="UP000588186"/>
    </source>
</evidence>
<protein>
    <submittedName>
        <fullName evidence="1">Enterobactin/ferric enterobactin esterase</fullName>
    </submittedName>
</protein>
<dbReference type="AlphaFoldDB" id="A0A6V7R400"/>
<accession>A0A6V7R400</accession>
<dbReference type="InterPro" id="IPR000801">
    <property type="entry name" value="Esterase-like"/>
</dbReference>
<dbReference type="Pfam" id="PF00756">
    <property type="entry name" value="Esterase"/>
    <property type="match status" value="1"/>
</dbReference>
<dbReference type="SUPFAM" id="SSF53474">
    <property type="entry name" value="alpha/beta-Hydrolases"/>
    <property type="match status" value="1"/>
</dbReference>
<dbReference type="EMBL" id="CAJEWB010000004">
    <property type="protein sequence ID" value="CAD2072056.1"/>
    <property type="molecule type" value="Genomic_DNA"/>
</dbReference>
<gene>
    <name evidence="1" type="ORF">JEOPIN946_00254</name>
</gene>
<evidence type="ECO:0000313" key="1">
    <source>
        <dbReference type="EMBL" id="CAD2072056.1"/>
    </source>
</evidence>
<dbReference type="Gene3D" id="3.40.50.1820">
    <property type="entry name" value="alpha/beta hydrolase"/>
    <property type="match status" value="1"/>
</dbReference>
<dbReference type="PANTHER" id="PTHR48098">
    <property type="entry name" value="ENTEROCHELIN ESTERASE-RELATED"/>
    <property type="match status" value="1"/>
</dbReference>
<dbReference type="InterPro" id="IPR050583">
    <property type="entry name" value="Mycobacterial_A85_antigen"/>
</dbReference>
<dbReference type="GO" id="GO:0016747">
    <property type="term" value="F:acyltransferase activity, transferring groups other than amino-acyl groups"/>
    <property type="evidence" value="ECO:0007669"/>
    <property type="project" value="TreeGrafter"/>
</dbReference>
<proteinExistence type="predicted"/>
<reference evidence="1 2" key="1">
    <citation type="submission" date="2020-07" db="EMBL/GenBank/DDBJ databases">
        <authorList>
            <person name="Criscuolo A."/>
        </authorList>
    </citation>
    <scope>NUCLEOTIDE SEQUENCE [LARGE SCALE GENOMIC DNA]</scope>
    <source>
        <strain evidence="1">CIP107946</strain>
    </source>
</reference>
<dbReference type="Proteomes" id="UP000588186">
    <property type="component" value="Unassembled WGS sequence"/>
</dbReference>
<organism evidence="1 2">
    <name type="scientific">Phocicoccus pinnipedialis</name>
    <dbReference type="NCBI Taxonomy" id="110845"/>
    <lineage>
        <taxon>Bacteria</taxon>
        <taxon>Bacillati</taxon>
        <taxon>Bacillota</taxon>
        <taxon>Bacilli</taxon>
        <taxon>Bacillales</taxon>
        <taxon>Salinicoccaceae</taxon>
        <taxon>Phocicoccus</taxon>
    </lineage>
</organism>
<dbReference type="PANTHER" id="PTHR48098:SF1">
    <property type="entry name" value="DIACYLGLYCEROL ACYLTRANSFERASE_MYCOLYLTRANSFERASE AG85A"/>
    <property type="match status" value="1"/>
</dbReference>
<keyword evidence="2" id="KW-1185">Reference proteome</keyword>
<comment type="caution">
    <text evidence="1">The sequence shown here is derived from an EMBL/GenBank/DDBJ whole genome shotgun (WGS) entry which is preliminary data.</text>
</comment>
<sequence length="270" mass="31672">MALIDINFHSMTLGKHQTFKVILPEQQDMFQPEKSVKRLRTLLLLHGLSSDDSMFSRYTNVEMYANTHNLAVIMPNADHSFYQNMKYGHSYYDHVLEVWRYAHQVLPLSWKREDNYVAGNSMGGFGAFHFAMNEPQLFEKAVMMSAALDMNASFIDYDWYDFDGRAVFGDIDDISETAMDTRYTIDYALRKHGIGKLPKLYFMCGTEDDLIERTDSFIQYLKTINVPHKYDREPGEHNWSYWDKGIRKAIDWIFEDKTVDTDNQIMNWVG</sequence>
<dbReference type="InterPro" id="IPR029058">
    <property type="entry name" value="AB_hydrolase_fold"/>
</dbReference>
<name>A0A6V7R400_9BACL</name>
<dbReference type="RefSeq" id="WP_186076142.1">
    <property type="nucleotide sequence ID" value="NZ_CAJEWB010000004.1"/>
</dbReference>